<organism evidence="4 5">
    <name type="scientific">Saccharothrix violaceirubra</name>
    <dbReference type="NCBI Taxonomy" id="413306"/>
    <lineage>
        <taxon>Bacteria</taxon>
        <taxon>Bacillati</taxon>
        <taxon>Actinomycetota</taxon>
        <taxon>Actinomycetes</taxon>
        <taxon>Pseudonocardiales</taxon>
        <taxon>Pseudonocardiaceae</taxon>
        <taxon>Saccharothrix</taxon>
    </lineage>
</organism>
<protein>
    <submittedName>
        <fullName evidence="4">GNAT superfamily N-acetyltransferase</fullName>
    </submittedName>
</protein>
<reference evidence="4 5" key="1">
    <citation type="submission" date="2020-08" db="EMBL/GenBank/DDBJ databases">
        <title>Sequencing the genomes of 1000 actinobacteria strains.</title>
        <authorList>
            <person name="Klenk H.-P."/>
        </authorList>
    </citation>
    <scope>NUCLEOTIDE SEQUENCE [LARGE SCALE GENOMIC DNA]</scope>
    <source>
        <strain evidence="4 5">DSM 45084</strain>
    </source>
</reference>
<dbReference type="AlphaFoldDB" id="A0A7W7SZX8"/>
<dbReference type="Pfam" id="PF00583">
    <property type="entry name" value="Acetyltransf_1"/>
    <property type="match status" value="1"/>
</dbReference>
<dbReference type="SUPFAM" id="SSF55729">
    <property type="entry name" value="Acyl-CoA N-acyltransferases (Nat)"/>
    <property type="match status" value="1"/>
</dbReference>
<evidence type="ECO:0000313" key="4">
    <source>
        <dbReference type="EMBL" id="MBB4964057.1"/>
    </source>
</evidence>
<evidence type="ECO:0000313" key="5">
    <source>
        <dbReference type="Proteomes" id="UP000542674"/>
    </source>
</evidence>
<dbReference type="CDD" id="cd04301">
    <property type="entry name" value="NAT_SF"/>
    <property type="match status" value="1"/>
</dbReference>
<gene>
    <name evidence="4" type="ORF">F4559_001416</name>
</gene>
<dbReference type="Gene3D" id="3.40.630.30">
    <property type="match status" value="1"/>
</dbReference>
<keyword evidence="5" id="KW-1185">Reference proteome</keyword>
<evidence type="ECO:0000259" key="3">
    <source>
        <dbReference type="PROSITE" id="PS51186"/>
    </source>
</evidence>
<proteinExistence type="predicted"/>
<feature type="domain" description="N-acetyltransferase" evidence="3">
    <location>
        <begin position="4"/>
        <end position="175"/>
    </location>
</feature>
<dbReference type="PANTHER" id="PTHR43877:SF1">
    <property type="entry name" value="ACETYLTRANSFERASE"/>
    <property type="match status" value="1"/>
</dbReference>
<dbReference type="PROSITE" id="PS51186">
    <property type="entry name" value="GNAT"/>
    <property type="match status" value="1"/>
</dbReference>
<comment type="caution">
    <text evidence="4">The sequence shown here is derived from an EMBL/GenBank/DDBJ whole genome shotgun (WGS) entry which is preliminary data.</text>
</comment>
<accession>A0A7W7SZX8</accession>
<dbReference type="InterPro" id="IPR000182">
    <property type="entry name" value="GNAT_dom"/>
</dbReference>
<evidence type="ECO:0000256" key="1">
    <source>
        <dbReference type="ARBA" id="ARBA00022679"/>
    </source>
</evidence>
<dbReference type="InterPro" id="IPR050832">
    <property type="entry name" value="Bact_Acetyltransf"/>
</dbReference>
<evidence type="ECO:0000256" key="2">
    <source>
        <dbReference type="ARBA" id="ARBA00023315"/>
    </source>
</evidence>
<dbReference type="RefSeq" id="WP_184666845.1">
    <property type="nucleotide sequence ID" value="NZ_BAABAI010000003.1"/>
</dbReference>
<dbReference type="InterPro" id="IPR016181">
    <property type="entry name" value="Acyl_CoA_acyltransferase"/>
</dbReference>
<sequence length="180" mass="19414">MADADVRSARSGDVDELARIHRDTWRTAYTDLLPDDVLVALDATPTLSLAVESGQLLVATEGRWLVGYCLAGGATEADTADVSGTPHEDAATTAIVTVLVEPRWGRRGHGSRLLDTAARQLVEAGATRGIAWIPESDRATRNFFERHEWTPDGTVRTLDAGGRPVREIRVSRGLTPLSDA</sequence>
<dbReference type="GO" id="GO:0016747">
    <property type="term" value="F:acyltransferase activity, transferring groups other than amino-acyl groups"/>
    <property type="evidence" value="ECO:0007669"/>
    <property type="project" value="InterPro"/>
</dbReference>
<name>A0A7W7SZX8_9PSEU</name>
<dbReference type="EMBL" id="JACHJS010000001">
    <property type="protein sequence ID" value="MBB4964057.1"/>
    <property type="molecule type" value="Genomic_DNA"/>
</dbReference>
<keyword evidence="1 4" id="KW-0808">Transferase</keyword>
<keyword evidence="2" id="KW-0012">Acyltransferase</keyword>
<dbReference type="Proteomes" id="UP000542674">
    <property type="component" value="Unassembled WGS sequence"/>
</dbReference>
<dbReference type="PANTHER" id="PTHR43877">
    <property type="entry name" value="AMINOALKYLPHOSPHONATE N-ACETYLTRANSFERASE-RELATED-RELATED"/>
    <property type="match status" value="1"/>
</dbReference>